<reference evidence="8" key="1">
    <citation type="submission" date="2012-12" db="EMBL/GenBank/DDBJ databases">
        <title>Identification and characterization of a phenylalanine ammonia-lyase gene family in Isatis indigotica Fort.</title>
        <authorList>
            <person name="Liu Q."/>
            <person name="Chen J."/>
            <person name="Zhou X."/>
            <person name="Di P."/>
            <person name="Xiao Y."/>
            <person name="Xuan H."/>
            <person name="Zhang L."/>
            <person name="Chen W."/>
        </authorList>
    </citation>
    <scope>NUCLEOTIDE SEQUENCE</scope>
    <source>
        <tissue evidence="8">Salivary gland</tissue>
    </source>
</reference>
<evidence type="ECO:0000313" key="8">
    <source>
        <dbReference type="EMBL" id="JAA70235.1"/>
    </source>
</evidence>
<feature type="region of interest" description="Disordered" evidence="6">
    <location>
        <begin position="21"/>
        <end position="106"/>
    </location>
</feature>
<dbReference type="AlphaFoldDB" id="A0A0K8RGH6"/>
<feature type="compositionally biased region" description="Polar residues" evidence="6">
    <location>
        <begin position="21"/>
        <end position="74"/>
    </location>
</feature>
<evidence type="ECO:0000256" key="6">
    <source>
        <dbReference type="SAM" id="MobiDB-lite"/>
    </source>
</evidence>
<accession>A0A0K8RGH6</accession>
<dbReference type="InterPro" id="IPR021971">
    <property type="entry name" value="Salp15"/>
</dbReference>
<evidence type="ECO:0000256" key="7">
    <source>
        <dbReference type="SAM" id="SignalP"/>
    </source>
</evidence>
<evidence type="ECO:0000256" key="4">
    <source>
        <dbReference type="ARBA" id="ARBA00023180"/>
    </source>
</evidence>
<dbReference type="Pfam" id="PF12115">
    <property type="entry name" value="Salp15"/>
    <property type="match status" value="1"/>
</dbReference>
<evidence type="ECO:0000256" key="2">
    <source>
        <dbReference type="ARBA" id="ARBA00022525"/>
    </source>
</evidence>
<keyword evidence="2" id="KW-0964">Secreted</keyword>
<comment type="subcellular location">
    <subcellularLocation>
        <location evidence="1">Secreted</location>
    </subcellularLocation>
</comment>
<proteinExistence type="evidence at transcript level"/>
<comment type="similarity">
    <text evidence="5">Belongs to the salp15 family.</text>
</comment>
<dbReference type="GO" id="GO:0005576">
    <property type="term" value="C:extracellular region"/>
    <property type="evidence" value="ECO:0007669"/>
    <property type="project" value="UniProtKB-SubCell"/>
</dbReference>
<feature type="chain" id="PRO_5005517808" evidence="7">
    <location>
        <begin position="19"/>
        <end position="197"/>
    </location>
</feature>
<sequence>MFKLKFFILFVLAGLCFGDSSGSETGPSSVGQDTNSDGSQGASLEDQTSDGTSKNSGPPAQPQTSEQADQSNNGSEDKKEETESNGEGSENQKQDTEPKNQDNRAPRKFVEAVGLPSWIKNTTKFLDSLLKLCHNHNTWERIRNDTINWEKCTFGCKHDTNDEPHEKHLPDGTPCGDGKICENKTCVTEPTTLPSCR</sequence>
<feature type="compositionally biased region" description="Basic and acidic residues" evidence="6">
    <location>
        <begin position="90"/>
        <end position="106"/>
    </location>
</feature>
<name>A0A0K8RGH6_IXORI</name>
<evidence type="ECO:0000256" key="1">
    <source>
        <dbReference type="ARBA" id="ARBA00004613"/>
    </source>
</evidence>
<organism evidence="8">
    <name type="scientific">Ixodes ricinus</name>
    <name type="common">Common tick</name>
    <name type="synonym">Acarus ricinus</name>
    <dbReference type="NCBI Taxonomy" id="34613"/>
    <lineage>
        <taxon>Eukaryota</taxon>
        <taxon>Metazoa</taxon>
        <taxon>Ecdysozoa</taxon>
        <taxon>Arthropoda</taxon>
        <taxon>Chelicerata</taxon>
        <taxon>Arachnida</taxon>
        <taxon>Acari</taxon>
        <taxon>Parasitiformes</taxon>
        <taxon>Ixodida</taxon>
        <taxon>Ixodoidea</taxon>
        <taxon>Ixodidae</taxon>
        <taxon>Ixodinae</taxon>
        <taxon>Ixodes</taxon>
    </lineage>
</organism>
<feature type="signal peptide" evidence="7">
    <location>
        <begin position="1"/>
        <end position="18"/>
    </location>
</feature>
<evidence type="ECO:0000256" key="5">
    <source>
        <dbReference type="ARBA" id="ARBA00034321"/>
    </source>
</evidence>
<dbReference type="EMBL" id="GADI01003573">
    <property type="protein sequence ID" value="JAA70235.1"/>
    <property type="molecule type" value="mRNA"/>
</dbReference>
<keyword evidence="3 7" id="KW-0732">Signal</keyword>
<evidence type="ECO:0000256" key="3">
    <source>
        <dbReference type="ARBA" id="ARBA00022729"/>
    </source>
</evidence>
<keyword evidence="4" id="KW-0325">Glycoprotein</keyword>
<protein>
    <submittedName>
        <fullName evidence="8">Putative ixodes 8-cys protein</fullName>
    </submittedName>
</protein>